<feature type="compositionally biased region" description="Basic and acidic residues" evidence="1">
    <location>
        <begin position="1"/>
        <end position="13"/>
    </location>
</feature>
<feature type="region of interest" description="Disordered" evidence="1">
    <location>
        <begin position="1"/>
        <end position="39"/>
    </location>
</feature>
<comment type="caution">
    <text evidence="2">The sequence shown here is derived from an EMBL/GenBank/DDBJ whole genome shotgun (WGS) entry which is preliminary data.</text>
</comment>
<gene>
    <name evidence="2" type="ORF">JS756_05260</name>
</gene>
<dbReference type="Proteomes" id="UP000788262">
    <property type="component" value="Unassembled WGS sequence"/>
</dbReference>
<proteinExistence type="predicted"/>
<evidence type="ECO:0000313" key="2">
    <source>
        <dbReference type="EMBL" id="MBN0043520.1"/>
    </source>
</evidence>
<organism evidence="2 3">
    <name type="scientific">Streptomyces actuosus</name>
    <dbReference type="NCBI Taxonomy" id="1885"/>
    <lineage>
        <taxon>Bacteria</taxon>
        <taxon>Bacillati</taxon>
        <taxon>Actinomycetota</taxon>
        <taxon>Actinomycetes</taxon>
        <taxon>Kitasatosporales</taxon>
        <taxon>Streptomycetaceae</taxon>
        <taxon>Streptomyces</taxon>
    </lineage>
</organism>
<protein>
    <submittedName>
        <fullName evidence="2">Uncharacterized protein</fullName>
    </submittedName>
</protein>
<feature type="region of interest" description="Disordered" evidence="1">
    <location>
        <begin position="55"/>
        <end position="105"/>
    </location>
</feature>
<name>A0ABS2VKA4_STRAS</name>
<sequence length="105" mass="11771">MPYWDYAHDHARPDWVWQPSGVNRPTPGVKPNGKPTAALPTQSIIDGLLQRPTSIHLRKGDGGQRQGRWSGNDRPQQRARLVPGHPGQPDGEDRRRSDGGRARRL</sequence>
<keyword evidence="3" id="KW-1185">Reference proteome</keyword>
<evidence type="ECO:0000256" key="1">
    <source>
        <dbReference type="SAM" id="MobiDB-lite"/>
    </source>
</evidence>
<accession>A0ABS2VKA4</accession>
<dbReference type="EMBL" id="JAFFZS010000003">
    <property type="protein sequence ID" value="MBN0043520.1"/>
    <property type="molecule type" value="Genomic_DNA"/>
</dbReference>
<evidence type="ECO:0000313" key="3">
    <source>
        <dbReference type="Proteomes" id="UP000788262"/>
    </source>
</evidence>
<feature type="compositionally biased region" description="Basic and acidic residues" evidence="1">
    <location>
        <begin position="91"/>
        <end position="105"/>
    </location>
</feature>
<reference evidence="2 3" key="1">
    <citation type="submission" date="2021-02" db="EMBL/GenBank/DDBJ databases">
        <title>Whole genome sequencing of Streptomyces actuosus VRA1.</title>
        <authorList>
            <person name="Sen G."/>
            <person name="Sen A."/>
        </authorList>
    </citation>
    <scope>NUCLEOTIDE SEQUENCE [LARGE SCALE GENOMIC DNA]</scope>
    <source>
        <strain evidence="2 3">VRA1</strain>
    </source>
</reference>